<dbReference type="Proteomes" id="UP000789525">
    <property type="component" value="Unassembled WGS sequence"/>
</dbReference>
<feature type="non-terminal residue" evidence="1">
    <location>
        <position position="47"/>
    </location>
</feature>
<gene>
    <name evidence="1" type="ORF">ACOLOM_LOCUS11769</name>
</gene>
<comment type="caution">
    <text evidence="1">The sequence shown here is derived from an EMBL/GenBank/DDBJ whole genome shotgun (WGS) entry which is preliminary data.</text>
</comment>
<sequence>THFIYIDNDDFDDPTNVTVDYLDNHPVDVTIDYLDNHPVNVIYGFLN</sequence>
<dbReference type="EMBL" id="CAJVPT010043932">
    <property type="protein sequence ID" value="CAG8733322.1"/>
    <property type="molecule type" value="Genomic_DNA"/>
</dbReference>
<keyword evidence="2" id="KW-1185">Reference proteome</keyword>
<protein>
    <submittedName>
        <fullName evidence="1">12472_t:CDS:1</fullName>
    </submittedName>
</protein>
<proteinExistence type="predicted"/>
<feature type="non-terminal residue" evidence="1">
    <location>
        <position position="1"/>
    </location>
</feature>
<organism evidence="1 2">
    <name type="scientific">Acaulospora colombiana</name>
    <dbReference type="NCBI Taxonomy" id="27376"/>
    <lineage>
        <taxon>Eukaryota</taxon>
        <taxon>Fungi</taxon>
        <taxon>Fungi incertae sedis</taxon>
        <taxon>Mucoromycota</taxon>
        <taxon>Glomeromycotina</taxon>
        <taxon>Glomeromycetes</taxon>
        <taxon>Diversisporales</taxon>
        <taxon>Acaulosporaceae</taxon>
        <taxon>Acaulospora</taxon>
    </lineage>
</organism>
<accession>A0ACA9Q2V8</accession>
<evidence type="ECO:0000313" key="2">
    <source>
        <dbReference type="Proteomes" id="UP000789525"/>
    </source>
</evidence>
<evidence type="ECO:0000313" key="1">
    <source>
        <dbReference type="EMBL" id="CAG8733322.1"/>
    </source>
</evidence>
<name>A0ACA9Q2V8_9GLOM</name>
<reference evidence="1" key="1">
    <citation type="submission" date="2021-06" db="EMBL/GenBank/DDBJ databases">
        <authorList>
            <person name="Kallberg Y."/>
            <person name="Tangrot J."/>
            <person name="Rosling A."/>
        </authorList>
    </citation>
    <scope>NUCLEOTIDE SEQUENCE</scope>
    <source>
        <strain evidence="1">CL356</strain>
    </source>
</reference>